<evidence type="ECO:0000256" key="2">
    <source>
        <dbReference type="ARBA" id="ARBA00022771"/>
    </source>
</evidence>
<dbReference type="PANTHER" id="PTHR47696">
    <property type="entry name" value="THAP DOMAIN-CONTAINING PROTEIN 2"/>
    <property type="match status" value="1"/>
</dbReference>
<dbReference type="SMART" id="SM00980">
    <property type="entry name" value="THAP"/>
    <property type="match status" value="1"/>
</dbReference>
<dbReference type="GO" id="GO:0003677">
    <property type="term" value="F:DNA binding"/>
    <property type="evidence" value="ECO:0007669"/>
    <property type="project" value="UniProtKB-UniRule"/>
</dbReference>
<dbReference type="Proteomes" id="UP000735302">
    <property type="component" value="Unassembled WGS sequence"/>
</dbReference>
<feature type="domain" description="THAP-type" evidence="6">
    <location>
        <begin position="10"/>
        <end position="96"/>
    </location>
</feature>
<keyword evidence="2 5" id="KW-0863">Zinc-finger</keyword>
<keyword evidence="3" id="KW-0862">Zinc</keyword>
<evidence type="ECO:0000256" key="3">
    <source>
        <dbReference type="ARBA" id="ARBA00022833"/>
    </source>
</evidence>
<dbReference type="InterPro" id="IPR006612">
    <property type="entry name" value="THAP_Znf"/>
</dbReference>
<protein>
    <recommendedName>
        <fullName evidence="6">THAP-type domain-containing protein</fullName>
    </recommendedName>
</protein>
<gene>
    <name evidence="7" type="ORF">PoB_005994000</name>
</gene>
<keyword evidence="4 5" id="KW-0238">DNA-binding</keyword>
<comment type="caution">
    <text evidence="7">The sequence shown here is derived from an EMBL/GenBank/DDBJ whole genome shotgun (WGS) entry which is preliminary data.</text>
</comment>
<evidence type="ECO:0000313" key="8">
    <source>
        <dbReference type="Proteomes" id="UP000735302"/>
    </source>
</evidence>
<reference evidence="7 8" key="1">
    <citation type="journal article" date="2021" name="Elife">
        <title>Chloroplast acquisition without the gene transfer in kleptoplastic sea slugs, Plakobranchus ocellatus.</title>
        <authorList>
            <person name="Maeda T."/>
            <person name="Takahashi S."/>
            <person name="Yoshida T."/>
            <person name="Shimamura S."/>
            <person name="Takaki Y."/>
            <person name="Nagai Y."/>
            <person name="Toyoda A."/>
            <person name="Suzuki Y."/>
            <person name="Arimoto A."/>
            <person name="Ishii H."/>
            <person name="Satoh N."/>
            <person name="Nishiyama T."/>
            <person name="Hasebe M."/>
            <person name="Maruyama T."/>
            <person name="Minagawa J."/>
            <person name="Obokata J."/>
            <person name="Shigenobu S."/>
        </authorList>
    </citation>
    <scope>NUCLEOTIDE SEQUENCE [LARGE SCALE GENOMIC DNA]</scope>
</reference>
<sequence length="112" mass="12945">MAAPAKRPSNPGEWCSAINCTNNRSKNPWMSFFRFLKDPERCKKRVINVRRDDLHSKPIEKLCKNNVLCADHFEMSQFMNPALRNKLLRCAVSNLFDIPNKPPLATPRRPPP</sequence>
<dbReference type="AlphaFoldDB" id="A0AAV4CNI9"/>
<keyword evidence="8" id="KW-1185">Reference proteome</keyword>
<name>A0AAV4CNI9_9GAST</name>
<dbReference type="InterPro" id="IPR026521">
    <property type="entry name" value="THAP2"/>
</dbReference>
<evidence type="ECO:0000256" key="4">
    <source>
        <dbReference type="ARBA" id="ARBA00023125"/>
    </source>
</evidence>
<evidence type="ECO:0000259" key="6">
    <source>
        <dbReference type="PROSITE" id="PS50950"/>
    </source>
</evidence>
<dbReference type="SUPFAM" id="SSF57716">
    <property type="entry name" value="Glucocorticoid receptor-like (DNA-binding domain)"/>
    <property type="match status" value="1"/>
</dbReference>
<evidence type="ECO:0000256" key="1">
    <source>
        <dbReference type="ARBA" id="ARBA00022723"/>
    </source>
</evidence>
<proteinExistence type="predicted"/>
<dbReference type="EMBL" id="BLXT01006771">
    <property type="protein sequence ID" value="GFO33435.1"/>
    <property type="molecule type" value="Genomic_DNA"/>
</dbReference>
<accession>A0AAV4CNI9</accession>
<organism evidence="7 8">
    <name type="scientific">Plakobranchus ocellatus</name>
    <dbReference type="NCBI Taxonomy" id="259542"/>
    <lineage>
        <taxon>Eukaryota</taxon>
        <taxon>Metazoa</taxon>
        <taxon>Spiralia</taxon>
        <taxon>Lophotrochozoa</taxon>
        <taxon>Mollusca</taxon>
        <taxon>Gastropoda</taxon>
        <taxon>Heterobranchia</taxon>
        <taxon>Euthyneura</taxon>
        <taxon>Panpulmonata</taxon>
        <taxon>Sacoglossa</taxon>
        <taxon>Placobranchoidea</taxon>
        <taxon>Plakobranchidae</taxon>
        <taxon>Plakobranchus</taxon>
    </lineage>
</organism>
<keyword evidence="1" id="KW-0479">Metal-binding</keyword>
<dbReference type="Pfam" id="PF05485">
    <property type="entry name" value="THAP"/>
    <property type="match status" value="1"/>
</dbReference>
<dbReference type="PANTHER" id="PTHR47696:SF2">
    <property type="entry name" value="PROVISIONAL ORTHOLOG OF THAP DOMAIN CONTAINING 1"/>
    <property type="match status" value="1"/>
</dbReference>
<evidence type="ECO:0000256" key="5">
    <source>
        <dbReference type="PROSITE-ProRule" id="PRU00309"/>
    </source>
</evidence>
<dbReference type="GO" id="GO:0008270">
    <property type="term" value="F:zinc ion binding"/>
    <property type="evidence" value="ECO:0007669"/>
    <property type="project" value="UniProtKB-KW"/>
</dbReference>
<evidence type="ECO:0000313" key="7">
    <source>
        <dbReference type="EMBL" id="GFO33435.1"/>
    </source>
</evidence>
<dbReference type="PROSITE" id="PS50950">
    <property type="entry name" value="ZF_THAP"/>
    <property type="match status" value="1"/>
</dbReference>